<dbReference type="AlphaFoldDB" id="A0A517V695"/>
<name>A0A517V695_9PLAN</name>
<feature type="domain" description="AMP-dependent synthetase/ligase" evidence="7">
    <location>
        <begin position="100"/>
        <end position="477"/>
    </location>
</feature>
<dbReference type="CDD" id="cd05966">
    <property type="entry name" value="ACS"/>
    <property type="match status" value="1"/>
</dbReference>
<keyword evidence="11" id="KW-1185">Reference proteome</keyword>
<evidence type="ECO:0000259" key="8">
    <source>
        <dbReference type="Pfam" id="PF13193"/>
    </source>
</evidence>
<accession>A0A517V695</accession>
<dbReference type="SUPFAM" id="SSF56801">
    <property type="entry name" value="Acetyl-CoA synthetase-like"/>
    <property type="match status" value="1"/>
</dbReference>
<dbReference type="InterPro" id="IPR025110">
    <property type="entry name" value="AMP-bd_C"/>
</dbReference>
<feature type="domain" description="Acetyl-coenzyme A synthetase N-terminal" evidence="9">
    <location>
        <begin position="37"/>
        <end position="90"/>
    </location>
</feature>
<gene>
    <name evidence="6 10" type="primary">acsA</name>
    <name evidence="10" type="ORF">Pan161_01440</name>
</gene>
<dbReference type="PANTHER" id="PTHR24095:SF14">
    <property type="entry name" value="ACETYL-COENZYME A SYNTHETASE 1"/>
    <property type="match status" value="1"/>
</dbReference>
<comment type="catalytic activity">
    <reaction evidence="6">
        <text>acetate + ATP + CoA = acetyl-CoA + AMP + diphosphate</text>
        <dbReference type="Rhea" id="RHEA:23176"/>
        <dbReference type="ChEBI" id="CHEBI:30089"/>
        <dbReference type="ChEBI" id="CHEBI:30616"/>
        <dbReference type="ChEBI" id="CHEBI:33019"/>
        <dbReference type="ChEBI" id="CHEBI:57287"/>
        <dbReference type="ChEBI" id="CHEBI:57288"/>
        <dbReference type="ChEBI" id="CHEBI:456215"/>
        <dbReference type="EC" id="6.2.1.1"/>
    </reaction>
</comment>
<feature type="binding site" evidence="6">
    <location>
        <position position="544"/>
    </location>
    <ligand>
        <name>Mg(2+)</name>
        <dbReference type="ChEBI" id="CHEBI:18420"/>
    </ligand>
</feature>
<dbReference type="FunFam" id="3.40.50.12780:FF:000001">
    <property type="entry name" value="Acetyl-coenzyme A synthetase"/>
    <property type="match status" value="1"/>
</dbReference>
<sequence length="651" mass="72857">MSDQVNENIESVLQETRSFPPPAEFVEQANISSMEEYQELWNRAKDDPAGFWGDLAQDLEWSQPYESVLEGEMPETTWFKGGKINASVNCIDRHLDSWRKNKAAIIWEGEPGDTRVLRYQDLYREVCKFANCLKKLGVETGDRVTLYMPMVPELAIAMLACSRIGATHSIIFGGFSADAIADRNNDAQAKLVITADGGWRRGKNIPLKEAVDQSMEKSPSVEKVVVYRRTGCEVDMVPDRDYWWHDLMDDASPECDPVELDSEHPLFILYTSGSTGKPKGVQHSTGGYLLGAKMTSEWVFDLKEDDTYWCTADIGWITGHSYIVYGPLANGATTVMYEGAPNWPDEGRFWEIVEKYQVNIFYTAPTAIRAFIKWGDEWPNKYDLSSLRLLGTVGEPINPEAWMWYHTVIGQERCPIVDTWWQTETGGIMMSPLPGVTATKPGSCTTPLPGVVPDIVSADGESLGDNQGGLLVMRQPWPHMLRTLYGDHERFKEVYFSTIPGSYLAGDSARRDEDGYYWIMGRIDDVINVSGHRLSTMEVESALVSHPKVAEAAVVGYPHELKGEGICCFVSLKTDDSPDELKDELKQHVRTQIGVVATPDQIRFAAALPKTRSGKIMRRLLRDIAAGRESIGDTTTLEDFSVIANLSKSDD</sequence>
<dbReference type="InterPro" id="IPR042099">
    <property type="entry name" value="ANL_N_sf"/>
</dbReference>
<keyword evidence="2 6" id="KW-0436">Ligase</keyword>
<feature type="binding site" evidence="6">
    <location>
        <begin position="418"/>
        <end position="423"/>
    </location>
    <ligand>
        <name>ATP</name>
        <dbReference type="ChEBI" id="CHEBI:30616"/>
    </ligand>
</feature>
<dbReference type="PANTHER" id="PTHR24095">
    <property type="entry name" value="ACETYL-COENZYME A SYNTHETASE"/>
    <property type="match status" value="1"/>
</dbReference>
<evidence type="ECO:0000259" key="9">
    <source>
        <dbReference type="Pfam" id="PF16177"/>
    </source>
</evidence>
<dbReference type="GO" id="GO:0003987">
    <property type="term" value="F:acetate-CoA ligase activity"/>
    <property type="evidence" value="ECO:0007669"/>
    <property type="project" value="UniProtKB-UniRule"/>
</dbReference>
<dbReference type="NCBIfam" id="TIGR02188">
    <property type="entry name" value="Ac_CoA_lig_AcsA"/>
    <property type="match status" value="1"/>
</dbReference>
<feature type="modified residue" description="N6-acetyllysine" evidence="6">
    <location>
        <position position="615"/>
    </location>
</feature>
<proteinExistence type="inferred from homology"/>
<dbReference type="Pfam" id="PF16177">
    <property type="entry name" value="ACAS_N"/>
    <property type="match status" value="1"/>
</dbReference>
<dbReference type="Gene3D" id="3.30.300.30">
    <property type="match status" value="1"/>
</dbReference>
<keyword evidence="6" id="KW-0479">Metal-binding</keyword>
<feature type="binding site" evidence="6">
    <location>
        <position position="530"/>
    </location>
    <ligand>
        <name>CoA</name>
        <dbReference type="ChEBI" id="CHEBI:57287"/>
    </ligand>
</feature>
<dbReference type="GO" id="GO:0005829">
    <property type="term" value="C:cytosol"/>
    <property type="evidence" value="ECO:0007669"/>
    <property type="project" value="TreeGrafter"/>
</dbReference>
<dbReference type="Pfam" id="PF13193">
    <property type="entry name" value="AMP-binding_C"/>
    <property type="match status" value="1"/>
</dbReference>
<evidence type="ECO:0000256" key="5">
    <source>
        <dbReference type="ARBA" id="ARBA00022990"/>
    </source>
</evidence>
<dbReference type="RefSeq" id="WP_145223700.1">
    <property type="nucleotide sequence ID" value="NZ_CP036343.1"/>
</dbReference>
<feature type="domain" description="AMP-binding enzyme C-terminal" evidence="8">
    <location>
        <begin position="538"/>
        <end position="615"/>
    </location>
</feature>
<organism evidence="10 11">
    <name type="scientific">Gimesia algae</name>
    <dbReference type="NCBI Taxonomy" id="2527971"/>
    <lineage>
        <taxon>Bacteria</taxon>
        <taxon>Pseudomonadati</taxon>
        <taxon>Planctomycetota</taxon>
        <taxon>Planctomycetia</taxon>
        <taxon>Planctomycetales</taxon>
        <taxon>Planctomycetaceae</taxon>
        <taxon>Gimesia</taxon>
    </lineage>
</organism>
<feature type="binding site" evidence="6">
    <location>
        <position position="533"/>
    </location>
    <ligand>
        <name>ATP</name>
        <dbReference type="ChEBI" id="CHEBI:30616"/>
    </ligand>
</feature>
<evidence type="ECO:0000256" key="1">
    <source>
        <dbReference type="ARBA" id="ARBA00006432"/>
    </source>
</evidence>
<feature type="binding site" evidence="6">
    <location>
        <position position="342"/>
    </location>
    <ligand>
        <name>CoA</name>
        <dbReference type="ChEBI" id="CHEBI:57287"/>
    </ligand>
</feature>
<comment type="cofactor">
    <cofactor evidence="6">
        <name>Mg(2+)</name>
        <dbReference type="ChEBI" id="CHEBI:18420"/>
    </cofactor>
</comment>
<dbReference type="InterPro" id="IPR000873">
    <property type="entry name" value="AMP-dep_synth/lig_dom"/>
</dbReference>
<feature type="binding site" evidence="6">
    <location>
        <position position="507"/>
    </location>
    <ligand>
        <name>ATP</name>
        <dbReference type="ChEBI" id="CHEBI:30616"/>
    </ligand>
</feature>
<keyword evidence="3 6" id="KW-0547">Nucleotide-binding</keyword>
<dbReference type="Pfam" id="PF00501">
    <property type="entry name" value="AMP-binding"/>
    <property type="match status" value="1"/>
</dbReference>
<dbReference type="InterPro" id="IPR011904">
    <property type="entry name" value="Ac_CoA_lig"/>
</dbReference>
<evidence type="ECO:0000313" key="10">
    <source>
        <dbReference type="EMBL" id="QDT88528.1"/>
    </source>
</evidence>
<keyword evidence="4 6" id="KW-0067">ATP-binding</keyword>
<dbReference type="PROSITE" id="PS00455">
    <property type="entry name" value="AMP_BINDING"/>
    <property type="match status" value="1"/>
</dbReference>
<dbReference type="HAMAP" id="MF_01123">
    <property type="entry name" value="Ac_CoA_synth"/>
    <property type="match status" value="1"/>
</dbReference>
<feature type="binding site" evidence="6">
    <location>
        <position position="590"/>
    </location>
    <ligand>
        <name>CoA</name>
        <dbReference type="ChEBI" id="CHEBI:57287"/>
    </ligand>
</feature>
<evidence type="ECO:0000256" key="6">
    <source>
        <dbReference type="HAMAP-Rule" id="MF_01123"/>
    </source>
</evidence>
<evidence type="ECO:0000256" key="2">
    <source>
        <dbReference type="ARBA" id="ARBA00022598"/>
    </source>
</evidence>
<reference evidence="10 11" key="1">
    <citation type="submission" date="2019-02" db="EMBL/GenBank/DDBJ databases">
        <title>Deep-cultivation of Planctomycetes and their phenomic and genomic characterization uncovers novel biology.</title>
        <authorList>
            <person name="Wiegand S."/>
            <person name="Jogler M."/>
            <person name="Boedeker C."/>
            <person name="Pinto D."/>
            <person name="Vollmers J."/>
            <person name="Rivas-Marin E."/>
            <person name="Kohn T."/>
            <person name="Peeters S.H."/>
            <person name="Heuer A."/>
            <person name="Rast P."/>
            <person name="Oberbeckmann S."/>
            <person name="Bunk B."/>
            <person name="Jeske O."/>
            <person name="Meyerdierks A."/>
            <person name="Storesund J.E."/>
            <person name="Kallscheuer N."/>
            <person name="Luecker S."/>
            <person name="Lage O.M."/>
            <person name="Pohl T."/>
            <person name="Merkel B.J."/>
            <person name="Hornburger P."/>
            <person name="Mueller R.-W."/>
            <person name="Bruemmer F."/>
            <person name="Labrenz M."/>
            <person name="Spormann A.M."/>
            <person name="Op den Camp H."/>
            <person name="Overmann J."/>
            <person name="Amann R."/>
            <person name="Jetten M.S.M."/>
            <person name="Mascher T."/>
            <person name="Medema M.H."/>
            <person name="Devos D.P."/>
            <person name="Kaster A.-K."/>
            <person name="Ovreas L."/>
            <person name="Rohde M."/>
            <person name="Galperin M.Y."/>
            <person name="Jogler C."/>
        </authorList>
    </citation>
    <scope>NUCLEOTIDE SEQUENCE [LARGE SCALE GENOMIC DNA]</scope>
    <source>
        <strain evidence="10 11">Pan161</strain>
    </source>
</reference>
<feature type="binding site" evidence="6">
    <location>
        <begin position="200"/>
        <end position="203"/>
    </location>
    <ligand>
        <name>CoA</name>
        <dbReference type="ChEBI" id="CHEBI:57287"/>
    </ligand>
</feature>
<dbReference type="EC" id="6.2.1.1" evidence="6"/>
<comment type="function">
    <text evidence="6">Catalyzes the conversion of acetate into acetyl-CoA (AcCoA), an essential intermediate at the junction of anabolic and catabolic pathways. AcsA undergoes a two-step reaction. In the first half reaction, AcsA combines acetate with ATP to form acetyl-adenylate (AcAMP) intermediate. In the second half reaction, it can then transfer the acetyl group from AcAMP to the sulfhydryl group of CoA, forming the product AcCoA.</text>
</comment>
<feature type="binding site" evidence="6">
    <location>
        <position position="522"/>
    </location>
    <ligand>
        <name>ATP</name>
        <dbReference type="ChEBI" id="CHEBI:30616"/>
    </ligand>
</feature>
<keyword evidence="5 6" id="KW-0007">Acetylation</keyword>
<keyword evidence="6" id="KW-0460">Magnesium</keyword>
<dbReference type="KEGG" id="gax:Pan161_01440"/>
<dbReference type="InterPro" id="IPR045851">
    <property type="entry name" value="AMP-bd_C_sf"/>
</dbReference>
<feature type="binding site" evidence="6">
    <location>
        <position position="549"/>
    </location>
    <ligand>
        <name>Mg(2+)</name>
        <dbReference type="ChEBI" id="CHEBI:18420"/>
    </ligand>
</feature>
<comment type="similarity">
    <text evidence="1 6">Belongs to the ATP-dependent AMP-binding enzyme family.</text>
</comment>
<dbReference type="EMBL" id="CP036343">
    <property type="protein sequence ID" value="QDT88528.1"/>
    <property type="molecule type" value="Genomic_DNA"/>
</dbReference>
<comment type="PTM">
    <text evidence="6">Acetylated. Deacetylation by the SIR2-homolog deacetylase activates the enzyme.</text>
</comment>
<protein>
    <recommendedName>
        <fullName evidence="6">Acetyl-coenzyme A synthetase</fullName>
        <shortName evidence="6">AcCoA synthetase</shortName>
        <shortName evidence="6">Acs</shortName>
        <ecNumber evidence="6">6.2.1.1</ecNumber>
    </recommendedName>
    <alternativeName>
        <fullName evidence="6">Acetate--CoA ligase</fullName>
    </alternativeName>
    <alternativeName>
        <fullName evidence="6">Acyl-activating enzyme</fullName>
    </alternativeName>
</protein>
<dbReference type="GO" id="GO:0005524">
    <property type="term" value="F:ATP binding"/>
    <property type="evidence" value="ECO:0007669"/>
    <property type="project" value="UniProtKB-KW"/>
</dbReference>
<evidence type="ECO:0000256" key="4">
    <source>
        <dbReference type="ARBA" id="ARBA00022840"/>
    </source>
</evidence>
<dbReference type="InterPro" id="IPR032387">
    <property type="entry name" value="ACAS_N"/>
</dbReference>
<dbReference type="GO" id="GO:0019427">
    <property type="term" value="P:acetyl-CoA biosynthetic process from acetate"/>
    <property type="evidence" value="ECO:0007669"/>
    <property type="project" value="UniProtKB-UniRule"/>
</dbReference>
<dbReference type="GO" id="GO:0016208">
    <property type="term" value="F:AMP binding"/>
    <property type="evidence" value="ECO:0007669"/>
    <property type="project" value="InterPro"/>
</dbReference>
<dbReference type="Proteomes" id="UP000316855">
    <property type="component" value="Chromosome"/>
</dbReference>
<feature type="binding site" evidence="6">
    <location>
        <position position="546"/>
    </location>
    <ligand>
        <name>Mg(2+)</name>
        <dbReference type="ChEBI" id="CHEBI:18420"/>
    </ligand>
</feature>
<dbReference type="InterPro" id="IPR020845">
    <property type="entry name" value="AMP-binding_CS"/>
</dbReference>
<dbReference type="GO" id="GO:0046872">
    <property type="term" value="F:metal ion binding"/>
    <property type="evidence" value="ECO:0007669"/>
    <property type="project" value="UniProtKB-KW"/>
</dbReference>
<dbReference type="OrthoDB" id="9778383at2"/>
<feature type="binding site" evidence="6">
    <location>
        <begin position="394"/>
        <end position="396"/>
    </location>
    <ligand>
        <name>ATP</name>
        <dbReference type="ChEBI" id="CHEBI:30616"/>
    </ligand>
</feature>
<evidence type="ECO:0000256" key="3">
    <source>
        <dbReference type="ARBA" id="ARBA00022741"/>
    </source>
</evidence>
<feature type="binding site" evidence="6">
    <location>
        <position position="318"/>
    </location>
    <ligand>
        <name>CoA</name>
        <dbReference type="ChEBI" id="CHEBI:57287"/>
    </ligand>
</feature>
<dbReference type="NCBIfam" id="NF001208">
    <property type="entry name" value="PRK00174.1"/>
    <property type="match status" value="1"/>
</dbReference>
<evidence type="ECO:0000313" key="11">
    <source>
        <dbReference type="Proteomes" id="UP000316855"/>
    </source>
</evidence>
<dbReference type="Gene3D" id="3.40.50.12780">
    <property type="entry name" value="N-terminal domain of ligase-like"/>
    <property type="match status" value="1"/>
</dbReference>
<evidence type="ECO:0000259" key="7">
    <source>
        <dbReference type="Pfam" id="PF00501"/>
    </source>
</evidence>